<sequence>MSVASVCDIITAAGPGHYAPVKYTGSPHRLENLGSSFLLLKEAYLESKLLHESKIPSWYGSLNFFLKNIKGVGSLASASNYSFKCLYKKILYQYYEDQWRLLMHNCADGKLYQVYSKTLNTSVACISGQGCKCKLEDCFYGDPCLCDNFSHKKSEKCHPDFHLDNSGSTTATVIVSKPGPRGGDDDNSVTSTIIGVVVGILLLIIIAIVIVFLYKTKN</sequence>
<accession>A0A6J8DDZ6</accession>
<keyword evidence="1" id="KW-0472">Membrane</keyword>
<dbReference type="EMBL" id="CACVKT020007197">
    <property type="protein sequence ID" value="CAC5406266.1"/>
    <property type="molecule type" value="Genomic_DNA"/>
</dbReference>
<keyword evidence="1" id="KW-0812">Transmembrane</keyword>
<dbReference type="Proteomes" id="UP000507470">
    <property type="component" value="Unassembled WGS sequence"/>
</dbReference>
<organism evidence="2 3">
    <name type="scientific">Mytilus coruscus</name>
    <name type="common">Sea mussel</name>
    <dbReference type="NCBI Taxonomy" id="42192"/>
    <lineage>
        <taxon>Eukaryota</taxon>
        <taxon>Metazoa</taxon>
        <taxon>Spiralia</taxon>
        <taxon>Lophotrochozoa</taxon>
        <taxon>Mollusca</taxon>
        <taxon>Bivalvia</taxon>
        <taxon>Autobranchia</taxon>
        <taxon>Pteriomorphia</taxon>
        <taxon>Mytilida</taxon>
        <taxon>Mytiloidea</taxon>
        <taxon>Mytilidae</taxon>
        <taxon>Mytilinae</taxon>
        <taxon>Mytilus</taxon>
    </lineage>
</organism>
<reference evidence="2 3" key="1">
    <citation type="submission" date="2020-06" db="EMBL/GenBank/DDBJ databases">
        <authorList>
            <person name="Li R."/>
            <person name="Bekaert M."/>
        </authorList>
    </citation>
    <scope>NUCLEOTIDE SEQUENCE [LARGE SCALE GENOMIC DNA]</scope>
    <source>
        <strain evidence="3">wild</strain>
    </source>
</reference>
<keyword evidence="1" id="KW-1133">Transmembrane helix</keyword>
<gene>
    <name evidence="2" type="ORF">MCOR_39858</name>
</gene>
<evidence type="ECO:0000313" key="3">
    <source>
        <dbReference type="Proteomes" id="UP000507470"/>
    </source>
</evidence>
<dbReference type="AlphaFoldDB" id="A0A6J8DDZ6"/>
<protein>
    <submittedName>
        <fullName evidence="2">Uncharacterized protein</fullName>
    </submittedName>
</protein>
<proteinExistence type="predicted"/>
<name>A0A6J8DDZ6_MYTCO</name>
<evidence type="ECO:0000256" key="1">
    <source>
        <dbReference type="SAM" id="Phobius"/>
    </source>
</evidence>
<keyword evidence="3" id="KW-1185">Reference proteome</keyword>
<feature type="transmembrane region" description="Helical" evidence="1">
    <location>
        <begin position="193"/>
        <end position="214"/>
    </location>
</feature>
<evidence type="ECO:0000313" key="2">
    <source>
        <dbReference type="EMBL" id="CAC5406266.1"/>
    </source>
</evidence>